<dbReference type="Proteomes" id="UP001607303">
    <property type="component" value="Unassembled WGS sequence"/>
</dbReference>
<name>A0ABD2CQE1_VESMC</name>
<accession>A0ABD2CQE1</accession>
<comment type="caution">
    <text evidence="2">The sequence shown here is derived from an EMBL/GenBank/DDBJ whole genome shotgun (WGS) entry which is preliminary data.</text>
</comment>
<reference evidence="2 3" key="1">
    <citation type="journal article" date="2024" name="Ann. Entomol. Soc. Am.">
        <title>Genomic analyses of the southern and eastern yellowjacket wasps (Hymenoptera: Vespidae) reveal evolutionary signatures of social life.</title>
        <authorList>
            <person name="Catto M.A."/>
            <person name="Caine P.B."/>
            <person name="Orr S.E."/>
            <person name="Hunt B.G."/>
            <person name="Goodisman M.A.D."/>
        </authorList>
    </citation>
    <scope>NUCLEOTIDE SEQUENCE [LARGE SCALE GENOMIC DNA]</scope>
    <source>
        <strain evidence="2">232</strain>
        <tissue evidence="2">Head and thorax</tissue>
    </source>
</reference>
<evidence type="ECO:0000313" key="3">
    <source>
        <dbReference type="Proteomes" id="UP001607303"/>
    </source>
</evidence>
<evidence type="ECO:0000313" key="2">
    <source>
        <dbReference type="EMBL" id="KAL2747315.1"/>
    </source>
</evidence>
<feature type="region of interest" description="Disordered" evidence="1">
    <location>
        <begin position="21"/>
        <end position="48"/>
    </location>
</feature>
<sequence length="63" mass="7497">MIILSYFTIITFNTYSRHRSSQRYSSDDLYKPRPLFSSSSRRSRRSNQVQFLMKTNSEAVDIL</sequence>
<dbReference type="AlphaFoldDB" id="A0ABD2CQE1"/>
<keyword evidence="3" id="KW-1185">Reference proteome</keyword>
<evidence type="ECO:0000256" key="1">
    <source>
        <dbReference type="SAM" id="MobiDB-lite"/>
    </source>
</evidence>
<organism evidence="2 3">
    <name type="scientific">Vespula maculifrons</name>
    <name type="common">Eastern yellow jacket</name>
    <name type="synonym">Wasp</name>
    <dbReference type="NCBI Taxonomy" id="7453"/>
    <lineage>
        <taxon>Eukaryota</taxon>
        <taxon>Metazoa</taxon>
        <taxon>Ecdysozoa</taxon>
        <taxon>Arthropoda</taxon>
        <taxon>Hexapoda</taxon>
        <taxon>Insecta</taxon>
        <taxon>Pterygota</taxon>
        <taxon>Neoptera</taxon>
        <taxon>Endopterygota</taxon>
        <taxon>Hymenoptera</taxon>
        <taxon>Apocrita</taxon>
        <taxon>Aculeata</taxon>
        <taxon>Vespoidea</taxon>
        <taxon>Vespidae</taxon>
        <taxon>Vespinae</taxon>
        <taxon>Vespula</taxon>
    </lineage>
</organism>
<dbReference type="EMBL" id="JAYRBN010000035">
    <property type="protein sequence ID" value="KAL2747315.1"/>
    <property type="molecule type" value="Genomic_DNA"/>
</dbReference>
<proteinExistence type="predicted"/>
<gene>
    <name evidence="2" type="ORF">V1477_004007</name>
</gene>
<protein>
    <submittedName>
        <fullName evidence="2">Myb-like protein X</fullName>
    </submittedName>
</protein>